<evidence type="ECO:0000313" key="1">
    <source>
        <dbReference type="EnsemblMetazoa" id="PPAI001493-PA"/>
    </source>
</evidence>
<dbReference type="EMBL" id="AJVK01022742">
    <property type="status" value="NOT_ANNOTATED_CDS"/>
    <property type="molecule type" value="Genomic_DNA"/>
</dbReference>
<accession>A0A1B0D2C0</accession>
<dbReference type="InterPro" id="IPR011993">
    <property type="entry name" value="PH-like_dom_sf"/>
</dbReference>
<organism evidence="1 2">
    <name type="scientific">Phlebotomus papatasi</name>
    <name type="common">Sandfly</name>
    <dbReference type="NCBI Taxonomy" id="29031"/>
    <lineage>
        <taxon>Eukaryota</taxon>
        <taxon>Metazoa</taxon>
        <taxon>Ecdysozoa</taxon>
        <taxon>Arthropoda</taxon>
        <taxon>Hexapoda</taxon>
        <taxon>Insecta</taxon>
        <taxon>Pterygota</taxon>
        <taxon>Neoptera</taxon>
        <taxon>Endopterygota</taxon>
        <taxon>Diptera</taxon>
        <taxon>Nematocera</taxon>
        <taxon>Psychodoidea</taxon>
        <taxon>Psychodidae</taxon>
        <taxon>Phlebotomus</taxon>
        <taxon>Phlebotomus</taxon>
    </lineage>
</organism>
<evidence type="ECO:0000313" key="2">
    <source>
        <dbReference type="Proteomes" id="UP000092462"/>
    </source>
</evidence>
<dbReference type="Proteomes" id="UP000092462">
    <property type="component" value="Unassembled WGS sequence"/>
</dbReference>
<keyword evidence="2" id="KW-1185">Reference proteome</keyword>
<proteinExistence type="predicted"/>
<dbReference type="Gene3D" id="2.30.29.30">
    <property type="entry name" value="Pleckstrin-homology domain (PH domain)/Phosphotyrosine-binding domain (PTB)"/>
    <property type="match status" value="1"/>
</dbReference>
<dbReference type="AlphaFoldDB" id="A0A1B0D2C0"/>
<reference evidence="1" key="1">
    <citation type="submission" date="2022-08" db="UniProtKB">
        <authorList>
            <consortium name="EnsemblMetazoa"/>
        </authorList>
    </citation>
    <scope>IDENTIFICATION</scope>
    <source>
        <strain evidence="1">Israel</strain>
    </source>
</reference>
<dbReference type="VEuPathDB" id="VectorBase:PPAI001493"/>
<dbReference type="EMBL" id="AJVK01022741">
    <property type="status" value="NOT_ANNOTATED_CDS"/>
    <property type="molecule type" value="Genomic_DNA"/>
</dbReference>
<dbReference type="EnsemblMetazoa" id="PPAI001493-RA">
    <property type="protein sequence ID" value="PPAI001493-PA"/>
    <property type="gene ID" value="PPAI001493"/>
</dbReference>
<protein>
    <submittedName>
        <fullName evidence="1">Uncharacterized protein</fullName>
    </submittedName>
</protein>
<sequence>MAEFLNNLRGKFLGDQMVHKRSLSATECRRELEYNNILLEDAEKNLREIFNNLLKGDETESVKALLGRHTKILVKYIVKLETKGDKTENRVL</sequence>
<dbReference type="VEuPathDB" id="VectorBase:PPAPM1_012651"/>
<name>A0A1B0D2C0_PHLPP</name>